<dbReference type="EMBL" id="JWYV01000041">
    <property type="protein sequence ID" value="KKC97856.1"/>
    <property type="molecule type" value="Genomic_DNA"/>
</dbReference>
<evidence type="ECO:0000256" key="1">
    <source>
        <dbReference type="ARBA" id="ARBA00006336"/>
    </source>
</evidence>
<keyword evidence="10" id="KW-1185">Reference proteome</keyword>
<evidence type="ECO:0000313" key="10">
    <source>
        <dbReference type="Proteomes" id="UP000033633"/>
    </source>
</evidence>
<keyword evidence="2" id="KW-0662">Pyridine nucleotide biosynthesis</keyword>
<dbReference type="AlphaFoldDB" id="A0A0F5V7X7"/>
<reference evidence="9 10" key="1">
    <citation type="submission" date="2014-12" db="EMBL/GenBank/DDBJ databases">
        <title>Mercury Reductase activity and rhizosphere competence traits in the genome of root associated Photobacterium halotolerans MELD1.</title>
        <authorList>
            <person name="Mathew D.C."/>
            <person name="Huang C.-C."/>
        </authorList>
    </citation>
    <scope>NUCLEOTIDE SEQUENCE [LARGE SCALE GENOMIC DNA]</scope>
    <source>
        <strain evidence="9 10">MELD1</strain>
    </source>
</reference>
<comment type="caution">
    <text evidence="9">The sequence shown here is derived from an EMBL/GenBank/DDBJ whole genome shotgun (WGS) entry which is preliminary data.</text>
</comment>
<keyword evidence="3" id="KW-0479">Metal-binding</keyword>
<keyword evidence="4" id="KW-0378">Hydrolase</keyword>
<comment type="pathway">
    <text evidence="5">Cofactor biosynthesis; nicotinate biosynthesis; nicotinate from nicotinamide: step 1/1.</text>
</comment>
<dbReference type="GO" id="GO:0046872">
    <property type="term" value="F:metal ion binding"/>
    <property type="evidence" value="ECO:0007669"/>
    <property type="project" value="UniProtKB-KW"/>
</dbReference>
<evidence type="ECO:0000256" key="3">
    <source>
        <dbReference type="ARBA" id="ARBA00022723"/>
    </source>
</evidence>
<dbReference type="PATRIC" id="fig|265726.11.peg.3669"/>
<comment type="similarity">
    <text evidence="1">Belongs to the isochorismatase family.</text>
</comment>
<dbReference type="PANTHER" id="PTHR11080">
    <property type="entry name" value="PYRAZINAMIDASE/NICOTINAMIDASE"/>
    <property type="match status" value="1"/>
</dbReference>
<sequence length="217" mass="23892">MVIAAIDVDAQQTFTPLCPDELPVPEGHHIALALNQQAELAAWRILTKDAHPQNAVWVVDSHDKMFQPLPHTNADMTWVKHAVPGSKGFEVIPGLPKVTEYDHVIWKGIEPDLHPYGACFHDLEEKLSTGLIEWLHHKGVTTVIIGGLATDYCVKTTALQLQSTKRFKVIVNLSACRGISSDTIAESCDRMRSAGILLASNLDEVKQLCTADSHIHP</sequence>
<dbReference type="GO" id="GO:0019363">
    <property type="term" value="P:pyridine nucleotide biosynthetic process"/>
    <property type="evidence" value="ECO:0007669"/>
    <property type="project" value="UniProtKB-KW"/>
</dbReference>
<evidence type="ECO:0000259" key="8">
    <source>
        <dbReference type="Pfam" id="PF00857"/>
    </source>
</evidence>
<dbReference type="GO" id="GO:0008936">
    <property type="term" value="F:nicotinamidase activity"/>
    <property type="evidence" value="ECO:0007669"/>
    <property type="project" value="UniProtKB-EC"/>
</dbReference>
<dbReference type="InterPro" id="IPR052347">
    <property type="entry name" value="Isochorismatase_Nicotinamidase"/>
</dbReference>
<dbReference type="InterPro" id="IPR000868">
    <property type="entry name" value="Isochorismatase-like_dom"/>
</dbReference>
<dbReference type="PANTHER" id="PTHR11080:SF2">
    <property type="entry name" value="LD05707P"/>
    <property type="match status" value="1"/>
</dbReference>
<dbReference type="EC" id="3.5.1.19" evidence="6"/>
<name>A0A0F5V7X7_9GAMM</name>
<evidence type="ECO:0000256" key="2">
    <source>
        <dbReference type="ARBA" id="ARBA00022642"/>
    </source>
</evidence>
<dbReference type="Gene3D" id="3.40.50.850">
    <property type="entry name" value="Isochorismatase-like"/>
    <property type="match status" value="1"/>
</dbReference>
<dbReference type="STRING" id="265726.KY46_21665"/>
<gene>
    <name evidence="9" type="ORF">KY46_21665</name>
</gene>
<protein>
    <recommendedName>
        <fullName evidence="6">nicotinamidase</fullName>
        <ecNumber evidence="6">3.5.1.19</ecNumber>
    </recommendedName>
    <alternativeName>
        <fullName evidence="7">Nicotinamide deamidase</fullName>
    </alternativeName>
</protein>
<evidence type="ECO:0000256" key="6">
    <source>
        <dbReference type="ARBA" id="ARBA00039017"/>
    </source>
</evidence>
<proteinExistence type="inferred from homology"/>
<dbReference type="Proteomes" id="UP000033633">
    <property type="component" value="Unassembled WGS sequence"/>
</dbReference>
<dbReference type="CDD" id="cd01011">
    <property type="entry name" value="nicotinamidase"/>
    <property type="match status" value="1"/>
</dbReference>
<evidence type="ECO:0000313" key="9">
    <source>
        <dbReference type="EMBL" id="KKC97856.1"/>
    </source>
</evidence>
<dbReference type="SUPFAM" id="SSF52499">
    <property type="entry name" value="Isochorismatase-like hydrolases"/>
    <property type="match status" value="1"/>
</dbReference>
<evidence type="ECO:0000256" key="7">
    <source>
        <dbReference type="ARBA" id="ARBA00043224"/>
    </source>
</evidence>
<dbReference type="InterPro" id="IPR036380">
    <property type="entry name" value="Isochorismatase-like_sf"/>
</dbReference>
<feature type="domain" description="Isochorismatase-like" evidence="8">
    <location>
        <begin position="48"/>
        <end position="195"/>
    </location>
</feature>
<dbReference type="OrthoDB" id="9791276at2"/>
<evidence type="ECO:0000256" key="5">
    <source>
        <dbReference type="ARBA" id="ARBA00037900"/>
    </source>
</evidence>
<dbReference type="Pfam" id="PF00857">
    <property type="entry name" value="Isochorismatase"/>
    <property type="match status" value="1"/>
</dbReference>
<accession>A0A0F5V7X7</accession>
<evidence type="ECO:0000256" key="4">
    <source>
        <dbReference type="ARBA" id="ARBA00022801"/>
    </source>
</evidence>
<organism evidence="9 10">
    <name type="scientific">Photobacterium halotolerans</name>
    <dbReference type="NCBI Taxonomy" id="265726"/>
    <lineage>
        <taxon>Bacteria</taxon>
        <taxon>Pseudomonadati</taxon>
        <taxon>Pseudomonadota</taxon>
        <taxon>Gammaproteobacteria</taxon>
        <taxon>Vibrionales</taxon>
        <taxon>Vibrionaceae</taxon>
        <taxon>Photobacterium</taxon>
    </lineage>
</organism>
<dbReference type="RefSeq" id="WP_046222621.1">
    <property type="nucleotide sequence ID" value="NZ_JWYV01000041.1"/>
</dbReference>